<feature type="transmembrane region" description="Helical" evidence="10">
    <location>
        <begin position="193"/>
        <end position="216"/>
    </location>
</feature>
<evidence type="ECO:0000259" key="11">
    <source>
        <dbReference type="Pfam" id="PF07730"/>
    </source>
</evidence>
<keyword evidence="7" id="KW-0067">ATP-binding</keyword>
<dbReference type="Gene3D" id="3.30.565.10">
    <property type="entry name" value="Histidine kinase-like ATPase, C-terminal domain"/>
    <property type="match status" value="1"/>
</dbReference>
<feature type="transmembrane region" description="Helical" evidence="10">
    <location>
        <begin position="132"/>
        <end position="148"/>
    </location>
</feature>
<protein>
    <recommendedName>
        <fullName evidence="2">histidine kinase</fullName>
        <ecNumber evidence="2">2.7.13.3</ecNumber>
    </recommendedName>
</protein>
<keyword evidence="10" id="KW-0472">Membrane</keyword>
<dbReference type="InterPro" id="IPR036890">
    <property type="entry name" value="HATPase_C_sf"/>
</dbReference>
<evidence type="ECO:0000256" key="6">
    <source>
        <dbReference type="ARBA" id="ARBA00022777"/>
    </source>
</evidence>
<feature type="compositionally biased region" description="Pro residues" evidence="9">
    <location>
        <begin position="19"/>
        <end position="35"/>
    </location>
</feature>
<evidence type="ECO:0000256" key="3">
    <source>
        <dbReference type="ARBA" id="ARBA00022553"/>
    </source>
</evidence>
<dbReference type="Pfam" id="PF07730">
    <property type="entry name" value="HisKA_3"/>
    <property type="match status" value="1"/>
</dbReference>
<keyword evidence="10" id="KW-0812">Transmembrane</keyword>
<comment type="catalytic activity">
    <reaction evidence="1">
        <text>ATP + protein L-histidine = ADP + protein N-phospho-L-histidine.</text>
        <dbReference type="EC" id="2.7.13.3"/>
    </reaction>
</comment>
<dbReference type="GO" id="GO:0046983">
    <property type="term" value="F:protein dimerization activity"/>
    <property type="evidence" value="ECO:0007669"/>
    <property type="project" value="InterPro"/>
</dbReference>
<evidence type="ECO:0000313" key="13">
    <source>
        <dbReference type="Proteomes" id="UP000019753"/>
    </source>
</evidence>
<dbReference type="Proteomes" id="UP000019753">
    <property type="component" value="Unassembled WGS sequence"/>
</dbReference>
<evidence type="ECO:0000256" key="1">
    <source>
        <dbReference type="ARBA" id="ARBA00000085"/>
    </source>
</evidence>
<evidence type="ECO:0000256" key="10">
    <source>
        <dbReference type="SAM" id="Phobius"/>
    </source>
</evidence>
<gene>
    <name evidence="12" type="ORF">N866_16935</name>
</gene>
<keyword evidence="3" id="KW-0597">Phosphoprotein</keyword>
<accession>A0A021VY14</accession>
<keyword evidence="6 12" id="KW-0418">Kinase</keyword>
<dbReference type="InterPro" id="IPR050482">
    <property type="entry name" value="Sensor_HK_TwoCompSys"/>
</dbReference>
<evidence type="ECO:0000256" key="2">
    <source>
        <dbReference type="ARBA" id="ARBA00012438"/>
    </source>
</evidence>
<keyword evidence="5" id="KW-0547">Nucleotide-binding</keyword>
<evidence type="ECO:0000256" key="5">
    <source>
        <dbReference type="ARBA" id="ARBA00022741"/>
    </source>
</evidence>
<dbReference type="EC" id="2.7.13.3" evidence="2"/>
<dbReference type="PANTHER" id="PTHR24421:SF10">
    <property type="entry name" value="NITRATE_NITRITE SENSOR PROTEIN NARQ"/>
    <property type="match status" value="1"/>
</dbReference>
<keyword evidence="4" id="KW-0808">Transferase</keyword>
<dbReference type="GO" id="GO:0016020">
    <property type="term" value="C:membrane"/>
    <property type="evidence" value="ECO:0007669"/>
    <property type="project" value="InterPro"/>
</dbReference>
<evidence type="ECO:0000256" key="8">
    <source>
        <dbReference type="ARBA" id="ARBA00023012"/>
    </source>
</evidence>
<evidence type="ECO:0000256" key="9">
    <source>
        <dbReference type="SAM" id="MobiDB-lite"/>
    </source>
</evidence>
<dbReference type="InterPro" id="IPR011712">
    <property type="entry name" value="Sig_transdc_His_kin_sub3_dim/P"/>
</dbReference>
<feature type="domain" description="Signal transduction histidine kinase subgroup 3 dimerisation and phosphoacceptor" evidence="11">
    <location>
        <begin position="242"/>
        <end position="307"/>
    </location>
</feature>
<feature type="transmembrane region" description="Helical" evidence="10">
    <location>
        <begin position="77"/>
        <end position="102"/>
    </location>
</feature>
<dbReference type="EMBL" id="AXCW01000058">
    <property type="protein sequence ID" value="EYR63957.1"/>
    <property type="molecule type" value="Genomic_DNA"/>
</dbReference>
<evidence type="ECO:0000313" key="12">
    <source>
        <dbReference type="EMBL" id="EYR63957.1"/>
    </source>
</evidence>
<organism evidence="12 13">
    <name type="scientific">Actinotalea ferrariae CF5-4</name>
    <dbReference type="NCBI Taxonomy" id="948458"/>
    <lineage>
        <taxon>Bacteria</taxon>
        <taxon>Bacillati</taxon>
        <taxon>Actinomycetota</taxon>
        <taxon>Actinomycetes</taxon>
        <taxon>Micrococcales</taxon>
        <taxon>Cellulomonadaceae</taxon>
        <taxon>Actinotalea</taxon>
    </lineage>
</organism>
<keyword evidence="8" id="KW-0902">Two-component regulatory system</keyword>
<keyword evidence="13" id="KW-1185">Reference proteome</keyword>
<dbReference type="GO" id="GO:0005524">
    <property type="term" value="F:ATP binding"/>
    <property type="evidence" value="ECO:0007669"/>
    <property type="project" value="UniProtKB-KW"/>
</dbReference>
<reference evidence="12 13" key="1">
    <citation type="submission" date="2014-01" db="EMBL/GenBank/DDBJ databases">
        <title>Actinotalea ferrariae CF5-4.</title>
        <authorList>
            <person name="Chen F."/>
            <person name="Li Y."/>
            <person name="Wang G."/>
        </authorList>
    </citation>
    <scope>NUCLEOTIDE SEQUENCE [LARGE SCALE GENOMIC DNA]</scope>
    <source>
        <strain evidence="12 13">CF5-4</strain>
    </source>
</reference>
<proteinExistence type="predicted"/>
<keyword evidence="10" id="KW-1133">Transmembrane helix</keyword>
<feature type="transmembrane region" description="Helical" evidence="10">
    <location>
        <begin position="109"/>
        <end position="126"/>
    </location>
</feature>
<dbReference type="SUPFAM" id="SSF55874">
    <property type="entry name" value="ATPase domain of HSP90 chaperone/DNA topoisomerase II/histidine kinase"/>
    <property type="match status" value="1"/>
</dbReference>
<sequence length="441" mass="44854">MTSTGDGPARTARQGAAPGAPPCTAPGTPSGPAPGAPSGTAAADDAARPRMQWPVTIGTMAAVLMVRTPVEVVLEPAAAWVATGPGTLLVWLARASVVLAVLLGRRNRVVASLLAALPFAFVPLLGSFEAGWWLGLVVVAAFAAYDRSPLAPLPMLLTLGAGAVHAFLEVPAVIGATLVPAASADASSGVSPWALFAIATTAATAVVAVAGAVGAVRYARRQDARAAEDTRRALETESVAAERARVARDLHDVVAHHVSLVAVRAESAPYVHPDLDPVARDVLADIATDARGALDELRQVLVVLQRSDTSGAERAPQPGAGEIAGLVEQARSAGQDVRFTWTGPTDVPPAPGYVLYRAAQEALTNARRHAPGAVVELQVEVADGVARLRAANPSSATTVVPGRGLLGMRERTEALGGTLAVTVDGGLLAVDVRVPLGGGAP</sequence>
<dbReference type="PANTHER" id="PTHR24421">
    <property type="entry name" value="NITRATE/NITRITE SENSOR PROTEIN NARX-RELATED"/>
    <property type="match status" value="1"/>
</dbReference>
<dbReference type="GO" id="GO:0000155">
    <property type="term" value="F:phosphorelay sensor kinase activity"/>
    <property type="evidence" value="ECO:0007669"/>
    <property type="project" value="InterPro"/>
</dbReference>
<evidence type="ECO:0000256" key="7">
    <source>
        <dbReference type="ARBA" id="ARBA00022840"/>
    </source>
</evidence>
<feature type="transmembrane region" description="Helical" evidence="10">
    <location>
        <begin position="155"/>
        <end position="181"/>
    </location>
</feature>
<feature type="region of interest" description="Disordered" evidence="9">
    <location>
        <begin position="1"/>
        <end position="45"/>
    </location>
</feature>
<dbReference type="AlphaFoldDB" id="A0A021VY14"/>
<comment type="caution">
    <text evidence="12">The sequence shown here is derived from an EMBL/GenBank/DDBJ whole genome shotgun (WGS) entry which is preliminary data.</text>
</comment>
<dbReference type="CDD" id="cd16917">
    <property type="entry name" value="HATPase_UhpB-NarQ-NarX-like"/>
    <property type="match status" value="1"/>
</dbReference>
<evidence type="ECO:0000256" key="4">
    <source>
        <dbReference type="ARBA" id="ARBA00022679"/>
    </source>
</evidence>
<name>A0A021VY14_9CELL</name>
<dbReference type="Gene3D" id="1.20.5.1930">
    <property type="match status" value="1"/>
</dbReference>